<comment type="caution">
    <text evidence="4">The sequence shown here is derived from an EMBL/GenBank/DDBJ whole genome shotgun (WGS) entry which is preliminary data.</text>
</comment>
<name>A0A3E2TF02_9FIRM</name>
<reference evidence="4 5" key="1">
    <citation type="submission" date="2018-08" db="EMBL/GenBank/DDBJ databases">
        <title>A genome reference for cultivated species of the human gut microbiota.</title>
        <authorList>
            <person name="Zou Y."/>
            <person name="Xue W."/>
            <person name="Luo G."/>
        </authorList>
    </citation>
    <scope>NUCLEOTIDE SEQUENCE [LARGE SCALE GENOMIC DNA]</scope>
    <source>
        <strain evidence="4 5">AF45-17</strain>
    </source>
</reference>
<sequence>MAETRYIISDAARMINVEPHVLRYWEEELAIEIPRNELGHRYYTEKEIHLFENIRDLKEKGFQLKAIRLIITTLNEDAPFGKKENAEVNMTEDELAAASPATSQEQEDREHHKPENQISDNETTGGNEEQKTKGKEDKPVPVEAKPYKVLSAEDKMKHFKTIMDGIVTEALQRNNVQLENTMISQVTDVVIQELGKVEERQEGQSERYYKLLDEAIRGKQRAGREVAAAKVPSYGVPKRRKRLFKRKFRY</sequence>
<feature type="domain" description="HTH merR-type" evidence="3">
    <location>
        <begin position="5"/>
        <end position="73"/>
    </location>
</feature>
<dbReference type="PROSITE" id="PS50937">
    <property type="entry name" value="HTH_MERR_2"/>
    <property type="match status" value="1"/>
</dbReference>
<dbReference type="InterPro" id="IPR009061">
    <property type="entry name" value="DNA-bd_dom_put_sf"/>
</dbReference>
<keyword evidence="1" id="KW-0238">DNA-binding</keyword>
<dbReference type="Gene3D" id="1.10.1660.10">
    <property type="match status" value="1"/>
</dbReference>
<dbReference type="EMBL" id="QVEP01000064">
    <property type="protein sequence ID" value="RGB73889.1"/>
    <property type="molecule type" value="Genomic_DNA"/>
</dbReference>
<evidence type="ECO:0000313" key="4">
    <source>
        <dbReference type="EMBL" id="RGB73889.1"/>
    </source>
</evidence>
<feature type="compositionally biased region" description="Polar residues" evidence="2">
    <location>
        <begin position="116"/>
        <end position="127"/>
    </location>
</feature>
<dbReference type="AlphaFoldDB" id="A0A3E2TF02"/>
<evidence type="ECO:0000313" key="5">
    <source>
        <dbReference type="Proteomes" id="UP000260773"/>
    </source>
</evidence>
<dbReference type="PANTHER" id="PTHR30204:SF15">
    <property type="entry name" value="BLL5018 PROTEIN"/>
    <property type="match status" value="1"/>
</dbReference>
<organism evidence="4 5">
    <name type="scientific">Coprococcus catus</name>
    <dbReference type="NCBI Taxonomy" id="116085"/>
    <lineage>
        <taxon>Bacteria</taxon>
        <taxon>Bacillati</taxon>
        <taxon>Bacillota</taxon>
        <taxon>Clostridia</taxon>
        <taxon>Lachnospirales</taxon>
        <taxon>Lachnospiraceae</taxon>
        <taxon>Coprococcus</taxon>
    </lineage>
</organism>
<evidence type="ECO:0000256" key="1">
    <source>
        <dbReference type="ARBA" id="ARBA00023125"/>
    </source>
</evidence>
<dbReference type="Pfam" id="PF13411">
    <property type="entry name" value="MerR_1"/>
    <property type="match status" value="1"/>
</dbReference>
<dbReference type="InterPro" id="IPR000551">
    <property type="entry name" value="MerR-type_HTH_dom"/>
</dbReference>
<feature type="compositionally biased region" description="Basic and acidic residues" evidence="2">
    <location>
        <begin position="128"/>
        <end position="140"/>
    </location>
</feature>
<dbReference type="InterPro" id="IPR047057">
    <property type="entry name" value="MerR_fam"/>
</dbReference>
<accession>A0A3E2TF02</accession>
<proteinExistence type="predicted"/>
<dbReference type="RefSeq" id="WP_117529126.1">
    <property type="nucleotide sequence ID" value="NZ_JAQCWV010000007.1"/>
</dbReference>
<dbReference type="CDD" id="cd04764">
    <property type="entry name" value="HTH_MlrA-like_sg1"/>
    <property type="match status" value="1"/>
</dbReference>
<dbReference type="GO" id="GO:0003677">
    <property type="term" value="F:DNA binding"/>
    <property type="evidence" value="ECO:0007669"/>
    <property type="project" value="UniProtKB-KW"/>
</dbReference>
<evidence type="ECO:0000256" key="2">
    <source>
        <dbReference type="SAM" id="MobiDB-lite"/>
    </source>
</evidence>
<protein>
    <submittedName>
        <fullName evidence="4">MerR family transcriptional regulator</fullName>
    </submittedName>
</protein>
<gene>
    <name evidence="4" type="ORF">DW070_15685</name>
</gene>
<dbReference type="GO" id="GO:0003700">
    <property type="term" value="F:DNA-binding transcription factor activity"/>
    <property type="evidence" value="ECO:0007669"/>
    <property type="project" value="InterPro"/>
</dbReference>
<feature type="region of interest" description="Disordered" evidence="2">
    <location>
        <begin position="94"/>
        <end position="144"/>
    </location>
</feature>
<feature type="compositionally biased region" description="Basic and acidic residues" evidence="2">
    <location>
        <begin position="106"/>
        <end position="115"/>
    </location>
</feature>
<dbReference type="Proteomes" id="UP000260773">
    <property type="component" value="Unassembled WGS sequence"/>
</dbReference>
<dbReference type="SMART" id="SM00422">
    <property type="entry name" value="HTH_MERR"/>
    <property type="match status" value="1"/>
</dbReference>
<evidence type="ECO:0000259" key="3">
    <source>
        <dbReference type="PROSITE" id="PS50937"/>
    </source>
</evidence>
<dbReference type="PANTHER" id="PTHR30204">
    <property type="entry name" value="REDOX-CYCLING DRUG-SENSING TRANSCRIPTIONAL ACTIVATOR SOXR"/>
    <property type="match status" value="1"/>
</dbReference>
<dbReference type="SUPFAM" id="SSF46955">
    <property type="entry name" value="Putative DNA-binding domain"/>
    <property type="match status" value="1"/>
</dbReference>